<dbReference type="Pfam" id="PF14361">
    <property type="entry name" value="RsbRD_N"/>
    <property type="match status" value="1"/>
</dbReference>
<dbReference type="PANTHER" id="PTHR33744">
    <property type="entry name" value="CARBOHYDRATE DIACID REGULATOR"/>
    <property type="match status" value="1"/>
</dbReference>
<accession>A0A3N0CHF9</accession>
<protein>
    <submittedName>
        <fullName evidence="5">PucR family transcriptional regulator</fullName>
    </submittedName>
</protein>
<dbReference type="InterPro" id="IPR025751">
    <property type="entry name" value="RsbRD_N_dom"/>
</dbReference>
<evidence type="ECO:0000313" key="5">
    <source>
        <dbReference type="EMBL" id="RNL62719.1"/>
    </source>
</evidence>
<evidence type="ECO:0000256" key="1">
    <source>
        <dbReference type="ARBA" id="ARBA00006754"/>
    </source>
</evidence>
<dbReference type="InterPro" id="IPR042070">
    <property type="entry name" value="PucR_C-HTH_sf"/>
</dbReference>
<dbReference type="PANTHER" id="PTHR33744:SF1">
    <property type="entry name" value="DNA-BINDING TRANSCRIPTIONAL ACTIVATOR ADER"/>
    <property type="match status" value="1"/>
</dbReference>
<organism evidence="5 6">
    <name type="scientific">Nocardioides marmoriginsengisoli</name>
    <dbReference type="NCBI Taxonomy" id="661483"/>
    <lineage>
        <taxon>Bacteria</taxon>
        <taxon>Bacillati</taxon>
        <taxon>Actinomycetota</taxon>
        <taxon>Actinomycetes</taxon>
        <taxon>Propionibacteriales</taxon>
        <taxon>Nocardioidaceae</taxon>
        <taxon>Nocardioides</taxon>
    </lineage>
</organism>
<comment type="similarity">
    <text evidence="1">Belongs to the CdaR family.</text>
</comment>
<dbReference type="AlphaFoldDB" id="A0A3N0CHF9"/>
<gene>
    <name evidence="5" type="ORF">EFK50_13290</name>
</gene>
<dbReference type="EMBL" id="RJSE01000007">
    <property type="protein sequence ID" value="RNL62719.1"/>
    <property type="molecule type" value="Genomic_DNA"/>
</dbReference>
<comment type="caution">
    <text evidence="5">The sequence shown here is derived from an EMBL/GenBank/DDBJ whole genome shotgun (WGS) entry which is preliminary data.</text>
</comment>
<dbReference type="Pfam" id="PF17853">
    <property type="entry name" value="GGDEF_2"/>
    <property type="match status" value="1"/>
</dbReference>
<dbReference type="InterPro" id="IPR041522">
    <property type="entry name" value="CdaR_GGDEF"/>
</dbReference>
<dbReference type="InterPro" id="IPR051448">
    <property type="entry name" value="CdaR-like_regulators"/>
</dbReference>
<evidence type="ECO:0000259" key="2">
    <source>
        <dbReference type="Pfam" id="PF13556"/>
    </source>
</evidence>
<reference evidence="5 6" key="1">
    <citation type="submission" date="2018-11" db="EMBL/GenBank/DDBJ databases">
        <authorList>
            <person name="Li F."/>
        </authorList>
    </citation>
    <scope>NUCLEOTIDE SEQUENCE [LARGE SCALE GENOMIC DNA]</scope>
    <source>
        <strain evidence="5 6">Gsoil 097</strain>
    </source>
</reference>
<evidence type="ECO:0000313" key="6">
    <source>
        <dbReference type="Proteomes" id="UP000267128"/>
    </source>
</evidence>
<dbReference type="OrthoDB" id="3663486at2"/>
<keyword evidence="6" id="KW-1185">Reference proteome</keyword>
<dbReference type="Pfam" id="PF13556">
    <property type="entry name" value="HTH_30"/>
    <property type="match status" value="1"/>
</dbReference>
<evidence type="ECO:0000259" key="3">
    <source>
        <dbReference type="Pfam" id="PF14361"/>
    </source>
</evidence>
<feature type="domain" description="CdaR GGDEF-like" evidence="4">
    <location>
        <begin position="227"/>
        <end position="347"/>
    </location>
</feature>
<dbReference type="InterPro" id="IPR025736">
    <property type="entry name" value="PucR_C-HTH_dom"/>
</dbReference>
<proteinExistence type="inferred from homology"/>
<dbReference type="Proteomes" id="UP000267128">
    <property type="component" value="Unassembled WGS sequence"/>
</dbReference>
<dbReference type="Gene3D" id="1.10.10.2840">
    <property type="entry name" value="PucR C-terminal helix-turn-helix domain"/>
    <property type="match status" value="1"/>
</dbReference>
<sequence length="469" mass="51849">MYSTGSHVRSVIVADLKSAREVAERTMRVARMKRAIEGAEPEWPPLREVMAERVWRNVLQPIAGTLRQAAAAVAADTVSLVRDEVPELFVDAQTVDEATSSTEESVRLFAQLLEVGGNPAHSDLPPSTLAIMRSAVWRQIPLSWHSRFYRLAHEHVWRWLHKHILEETLDGPERALAVDLATTMLLQFVDRAMTRADDAYEVERDTWLQGAAASRAAAVDDVLAGRDNDARALSARLRYDLNRHHVGIIVWLNGSSAPGSLLALSDAVAEIARANGAESSITHPLGSLAVAGWFSSRHEFGPDLKFELGEKRTSVFRKGLKVAAGRPAHGIDGFRLTYVQAGHARRVAALFPPEDVGITRYQDIALTALCVADPEHAIRFVRQTLGSLAAEDESTFRLAMTLHVYLRENRSRARAAAELSVHPNTVNYRVRQAEELLGRSIDENSLELRVALMMIPILKRLDVARSSGA</sequence>
<feature type="domain" description="RsbT co-antagonist protein RsbRD N-terminal" evidence="3">
    <location>
        <begin position="72"/>
        <end position="215"/>
    </location>
</feature>
<name>A0A3N0CHF9_9ACTN</name>
<feature type="domain" description="PucR C-terminal helix-turn-helix" evidence="2">
    <location>
        <begin position="398"/>
        <end position="453"/>
    </location>
</feature>
<evidence type="ECO:0000259" key="4">
    <source>
        <dbReference type="Pfam" id="PF17853"/>
    </source>
</evidence>